<feature type="compositionally biased region" description="Basic and acidic residues" evidence="1">
    <location>
        <begin position="180"/>
        <end position="190"/>
    </location>
</feature>
<dbReference type="AlphaFoldDB" id="A0AAV2RNH9"/>
<sequence>MTLIMPPGEDIISPKDGDADSGCFAESCEDGKDGGLCNLKDGCLTPDLKRQQDVQDLSPPSPDPALSDPDDSDVSPGGTLDKTPSSGRSSLVRDECTVGEGDTLHIVYGGTISPSEESIVSPTPGSPNSVVVSAPPATDCGGGGAGATREAAVAATTVLPPQPSSPTHHSGVRSPPSPGVHKDVITRKSYTESTTPHQPNIQVTGTDIRSRSHSATGTGNSDNGAEGVPVCSNGDFSKVIKETRSSRSSCEIISSSKSRQVRSCEISEYNSDIVQRESKTDHRTSGITPTPQAENNGLQAAKQKIVTMRQNFLLSLATSETCDIQKPQVVKCVSAPAGSAKFEDVSDVNQTADALRVQEGVPNEEGEQREAVGAAAKGVWQCPAPTVVPSRKSSLENWTRELQARRGPTPLTGIHHRENVVGSEDRSRRASQCSADGTQVTNATGVRMRPRTGSTRPFSRDSSSSLSPRCDIPDLGDEQHQRLDDPIETRDHRLTSNEEVEGFTNCVIRQGRILHSCKQQPVSSVAEHEQRSGRISTCGHGDNITSQATSSRLTLSQQSTAAELLPTPTPQCHYGAPPHEGSTRDHQSTDNQCLHASFSPHVTSHNNQDLYQRPPPPPLLSNQTRNTTQSPPRSSTNSPADSPNTVSALSSKDPLSQCGLVIALTGDSVGVDIRIVKSNDGKLVKVQDERPIRYIESQIEKSPCVSKIKDKRKSNEFIEKTAKDKCVKPPNITELG</sequence>
<dbReference type="Proteomes" id="UP001497623">
    <property type="component" value="Unassembled WGS sequence"/>
</dbReference>
<feature type="region of interest" description="Disordered" evidence="1">
    <location>
        <begin position="114"/>
        <end position="231"/>
    </location>
</feature>
<feature type="region of interest" description="Disordered" evidence="1">
    <location>
        <begin position="1"/>
        <end position="23"/>
    </location>
</feature>
<comment type="caution">
    <text evidence="2">The sequence shown here is derived from an EMBL/GenBank/DDBJ whole genome shotgun (WGS) entry which is preliminary data.</text>
</comment>
<reference evidence="2 3" key="1">
    <citation type="submission" date="2024-05" db="EMBL/GenBank/DDBJ databases">
        <authorList>
            <person name="Wallberg A."/>
        </authorList>
    </citation>
    <scope>NUCLEOTIDE SEQUENCE [LARGE SCALE GENOMIC DNA]</scope>
</reference>
<feature type="compositionally biased region" description="Low complexity" evidence="1">
    <location>
        <begin position="545"/>
        <end position="561"/>
    </location>
</feature>
<evidence type="ECO:0000313" key="2">
    <source>
        <dbReference type="EMBL" id="CAL4130429.1"/>
    </source>
</evidence>
<feature type="compositionally biased region" description="Polar residues" evidence="1">
    <location>
        <begin position="620"/>
        <end position="651"/>
    </location>
</feature>
<gene>
    <name evidence="2" type="ORF">MNOR_LOCUS26536</name>
</gene>
<feature type="region of interest" description="Disordered" evidence="1">
    <location>
        <begin position="518"/>
        <end position="651"/>
    </location>
</feature>
<feature type="compositionally biased region" description="Polar residues" evidence="1">
    <location>
        <begin position="191"/>
        <end position="223"/>
    </location>
</feature>
<evidence type="ECO:0000313" key="3">
    <source>
        <dbReference type="Proteomes" id="UP001497623"/>
    </source>
</evidence>
<feature type="non-terminal residue" evidence="2">
    <location>
        <position position="736"/>
    </location>
</feature>
<feature type="compositionally biased region" description="Polar residues" evidence="1">
    <location>
        <begin position="589"/>
        <end position="610"/>
    </location>
</feature>
<feature type="compositionally biased region" description="Polar residues" evidence="1">
    <location>
        <begin position="114"/>
        <end position="131"/>
    </location>
</feature>
<name>A0AAV2RNH9_MEGNR</name>
<protein>
    <submittedName>
        <fullName evidence="2">Uncharacterized protein</fullName>
    </submittedName>
</protein>
<proteinExistence type="predicted"/>
<keyword evidence="3" id="KW-1185">Reference proteome</keyword>
<evidence type="ECO:0000256" key="1">
    <source>
        <dbReference type="SAM" id="MobiDB-lite"/>
    </source>
</evidence>
<feature type="region of interest" description="Disordered" evidence="1">
    <location>
        <begin position="50"/>
        <end position="102"/>
    </location>
</feature>
<organism evidence="2 3">
    <name type="scientific">Meganyctiphanes norvegica</name>
    <name type="common">Northern krill</name>
    <name type="synonym">Thysanopoda norvegica</name>
    <dbReference type="NCBI Taxonomy" id="48144"/>
    <lineage>
        <taxon>Eukaryota</taxon>
        <taxon>Metazoa</taxon>
        <taxon>Ecdysozoa</taxon>
        <taxon>Arthropoda</taxon>
        <taxon>Crustacea</taxon>
        <taxon>Multicrustacea</taxon>
        <taxon>Malacostraca</taxon>
        <taxon>Eumalacostraca</taxon>
        <taxon>Eucarida</taxon>
        <taxon>Euphausiacea</taxon>
        <taxon>Euphausiidae</taxon>
        <taxon>Meganyctiphanes</taxon>
    </lineage>
</organism>
<feature type="compositionally biased region" description="Low complexity" evidence="1">
    <location>
        <begin position="454"/>
        <end position="469"/>
    </location>
</feature>
<dbReference type="EMBL" id="CAXKWB010026638">
    <property type="protein sequence ID" value="CAL4130429.1"/>
    <property type="molecule type" value="Genomic_DNA"/>
</dbReference>
<feature type="compositionally biased region" description="Low complexity" evidence="1">
    <location>
        <begin position="147"/>
        <end position="157"/>
    </location>
</feature>
<accession>A0AAV2RNH9</accession>
<feature type="region of interest" description="Disordered" evidence="1">
    <location>
        <begin position="448"/>
        <end position="483"/>
    </location>
</feature>